<dbReference type="Proteomes" id="UP001310022">
    <property type="component" value="Unassembled WGS sequence"/>
</dbReference>
<accession>A0AAN5ALK6</accession>
<sequence>MLIPEEKSKLCSIWPIKKSKALVEGVSGVCSGILDLGVYNLT</sequence>
<evidence type="ECO:0000313" key="1">
    <source>
        <dbReference type="EMBL" id="GJM62922.1"/>
    </source>
</evidence>
<evidence type="ECO:0000313" key="2">
    <source>
        <dbReference type="Proteomes" id="UP001310022"/>
    </source>
</evidence>
<organism evidence="1 2">
    <name type="scientific">Persicobacter diffluens</name>
    <dbReference type="NCBI Taxonomy" id="981"/>
    <lineage>
        <taxon>Bacteria</taxon>
        <taxon>Pseudomonadati</taxon>
        <taxon>Bacteroidota</taxon>
        <taxon>Cytophagia</taxon>
        <taxon>Cytophagales</taxon>
        <taxon>Persicobacteraceae</taxon>
        <taxon>Persicobacter</taxon>
    </lineage>
</organism>
<name>A0AAN5ALK6_9BACT</name>
<dbReference type="AlphaFoldDB" id="A0AAN5ALK6"/>
<protein>
    <submittedName>
        <fullName evidence="1">Uncharacterized protein</fullName>
    </submittedName>
</protein>
<gene>
    <name evidence="1" type="ORF">PEDI_34740</name>
</gene>
<comment type="caution">
    <text evidence="1">The sequence shown here is derived from an EMBL/GenBank/DDBJ whole genome shotgun (WGS) entry which is preliminary data.</text>
</comment>
<reference evidence="1 2" key="1">
    <citation type="submission" date="2021-12" db="EMBL/GenBank/DDBJ databases">
        <title>Genome sequencing of bacteria with rrn-lacking chromosome and rrn-plasmid.</title>
        <authorList>
            <person name="Anda M."/>
            <person name="Iwasaki W."/>
        </authorList>
    </citation>
    <scope>NUCLEOTIDE SEQUENCE [LARGE SCALE GENOMIC DNA]</scope>
    <source>
        <strain evidence="1 2">NBRC 15940</strain>
    </source>
</reference>
<keyword evidence="2" id="KW-1185">Reference proteome</keyword>
<proteinExistence type="predicted"/>
<dbReference type="EMBL" id="BQKE01000002">
    <property type="protein sequence ID" value="GJM62922.1"/>
    <property type="molecule type" value="Genomic_DNA"/>
</dbReference>